<accession>A0A085NML8</accession>
<organism evidence="2">
    <name type="scientific">Trichuris suis</name>
    <name type="common">pig whipworm</name>
    <dbReference type="NCBI Taxonomy" id="68888"/>
    <lineage>
        <taxon>Eukaryota</taxon>
        <taxon>Metazoa</taxon>
        <taxon>Ecdysozoa</taxon>
        <taxon>Nematoda</taxon>
        <taxon>Enoplea</taxon>
        <taxon>Dorylaimia</taxon>
        <taxon>Trichinellida</taxon>
        <taxon>Trichuridae</taxon>
        <taxon>Trichuris</taxon>
    </lineage>
</organism>
<dbReference type="EMBL" id="KL367486">
    <property type="protein sequence ID" value="KFD70714.1"/>
    <property type="molecule type" value="Genomic_DNA"/>
</dbReference>
<dbReference type="AlphaFoldDB" id="A0A085NML8"/>
<protein>
    <recommendedName>
        <fullName evidence="1">DUF7107 domain-containing protein</fullName>
    </recommendedName>
</protein>
<dbReference type="Pfam" id="PF23416">
    <property type="entry name" value="DUF7107"/>
    <property type="match status" value="1"/>
</dbReference>
<dbReference type="Proteomes" id="UP000030758">
    <property type="component" value="Unassembled WGS sequence"/>
</dbReference>
<sequence length="368" mass="41815">MHDSLRIGYTILLVDRSLRFEFKTVSCSDYTSPGRCRRYLHLADSLNLWTLMYTLLMSHMKRTDPRLQFEPAANSCLKTIVEMWQLMIALVLFTPLQQLLSVGDNRASFIPWNNGCRDNICSVFGGNCASRIPRTINYIFTGKAKGYTSFQSCVYKRELPAKACQRHVDCPGRRSLCFATQCIRARPLPAMGSCRSDINCRTNSGDLRQQGRGCKFAKCYEIMSIPGSRSCNFQEECKGQSVCIQYHCVPGQPTERRCYSQAQCGVGERCISGMCFRPISKLRRHPHYPHEYNEPMGYDTVSMERYGPPYPPYDIIDEYSVDDDFLPTSYVPPPVPECVGVTVCPAMCCSINCPQAACCCQATYFNYY</sequence>
<name>A0A085NML8_9BILA</name>
<gene>
    <name evidence="2" type="ORF">M514_06050</name>
</gene>
<feature type="domain" description="DUF7107" evidence="1">
    <location>
        <begin position="230"/>
        <end position="276"/>
    </location>
</feature>
<proteinExistence type="predicted"/>
<reference evidence="2" key="1">
    <citation type="journal article" date="2014" name="Nat. Genet.">
        <title>Genome and transcriptome of the porcine whipworm Trichuris suis.</title>
        <authorList>
            <person name="Jex A.R."/>
            <person name="Nejsum P."/>
            <person name="Schwarz E.M."/>
            <person name="Hu L."/>
            <person name="Young N.D."/>
            <person name="Hall R.S."/>
            <person name="Korhonen P.K."/>
            <person name="Liao S."/>
            <person name="Thamsborg S."/>
            <person name="Xia J."/>
            <person name="Xu P."/>
            <person name="Wang S."/>
            <person name="Scheerlinck J.P."/>
            <person name="Hofmann A."/>
            <person name="Sternberg P.W."/>
            <person name="Wang J."/>
            <person name="Gasser R.B."/>
        </authorList>
    </citation>
    <scope>NUCLEOTIDE SEQUENCE [LARGE SCALE GENOMIC DNA]</scope>
    <source>
        <strain evidence="2">DCEP-RM93F</strain>
    </source>
</reference>
<dbReference type="InterPro" id="IPR055531">
    <property type="entry name" value="DUF7107"/>
</dbReference>
<evidence type="ECO:0000313" key="2">
    <source>
        <dbReference type="EMBL" id="KFD70714.1"/>
    </source>
</evidence>
<evidence type="ECO:0000259" key="1">
    <source>
        <dbReference type="Pfam" id="PF23416"/>
    </source>
</evidence>